<evidence type="ECO:0000313" key="2">
    <source>
        <dbReference type="Proteomes" id="UP001239111"/>
    </source>
</evidence>
<reference evidence="1" key="1">
    <citation type="submission" date="2023-04" db="EMBL/GenBank/DDBJ databases">
        <title>A chromosome-level genome assembly of the parasitoid wasp Eretmocerus hayati.</title>
        <authorList>
            <person name="Zhong Y."/>
            <person name="Liu S."/>
            <person name="Liu Y."/>
        </authorList>
    </citation>
    <scope>NUCLEOTIDE SEQUENCE</scope>
    <source>
        <strain evidence="1">ZJU_SS_LIU_2023</strain>
    </source>
</reference>
<protein>
    <submittedName>
        <fullName evidence="1">Uncharacterized protein</fullName>
    </submittedName>
</protein>
<keyword evidence="2" id="KW-1185">Reference proteome</keyword>
<dbReference type="EMBL" id="CM056741">
    <property type="protein sequence ID" value="KAJ8685892.1"/>
    <property type="molecule type" value="Genomic_DNA"/>
</dbReference>
<name>A0ACC2PR57_9HYME</name>
<evidence type="ECO:0000313" key="1">
    <source>
        <dbReference type="EMBL" id="KAJ8685892.1"/>
    </source>
</evidence>
<comment type="caution">
    <text evidence="1">The sequence shown here is derived from an EMBL/GenBank/DDBJ whole genome shotgun (WGS) entry which is preliminary data.</text>
</comment>
<accession>A0ACC2PR57</accession>
<organism evidence="1 2">
    <name type="scientific">Eretmocerus hayati</name>
    <dbReference type="NCBI Taxonomy" id="131215"/>
    <lineage>
        <taxon>Eukaryota</taxon>
        <taxon>Metazoa</taxon>
        <taxon>Ecdysozoa</taxon>
        <taxon>Arthropoda</taxon>
        <taxon>Hexapoda</taxon>
        <taxon>Insecta</taxon>
        <taxon>Pterygota</taxon>
        <taxon>Neoptera</taxon>
        <taxon>Endopterygota</taxon>
        <taxon>Hymenoptera</taxon>
        <taxon>Apocrita</taxon>
        <taxon>Proctotrupomorpha</taxon>
        <taxon>Chalcidoidea</taxon>
        <taxon>Aphelinidae</taxon>
        <taxon>Aphelininae</taxon>
        <taxon>Eretmocerus</taxon>
    </lineage>
</organism>
<proteinExistence type="predicted"/>
<dbReference type="Proteomes" id="UP001239111">
    <property type="component" value="Chromosome 1"/>
</dbReference>
<gene>
    <name evidence="1" type="ORF">QAD02_021685</name>
</gene>
<sequence length="935" mass="105658">MLTSPACSRYHAEIVLEDSSAPIPPENGDSDPPVPEHAENPQYPFAFPARDLQFDPQCFEVTTDLFEGGSNQNPDIDDSPQIPVDRPPTTLVQNYSSLYLRMETKHNATEPLIQDVVNTTSTSLVQCEQLFNSLLAESTLSQHDKEIVENILGKSFWQIIDCHDLKKDDEIRELIDSEDGNPDDDGIFDICDGNVVKRNILFIIYKNGLKIVIFQDFFEVCDPLASAKTKFKICGVCMMIANLPPHLRSKTNNIKLILLCFDKYINEFGWDEVLDRFLSDMRILETEGVSYASSDGTIQTRRGTIIAGVGDNLGSHCLGGYAKNSSTVQFFSRYCESTLQQLREKGFISGPLRTVQSYNEHAKIAMESGKIYKDLRCNSALNKLQYYHVQNPGLPPCIAHDLFEGIASCDLFLAIQHFITTKGWIKLGLLNYRLKHIPLASTAPVSLPLIQIKAPRTKLVGNASQIRHILMILPVVLADRIRDFEDPVWKMVVKYRDVCDLVCAPALSLDVTTTLAERHELLQSAVVDQYNERAVDHNKITFSNEILLEWVGTMPVNGIPPEFEIKYIARKVTFRGIVYTKDMFICVGKDAFGNFVLCQISAVLIDVTEKYILFVGRTGSIEYNSFVGVYEDALRETDSQSADVLCFHYSSLLSPDPFIQSYIKSKIVYLSKYTPYEKDVQYVHVLHQSLHMYPYIECTSSIFTYEDALVDMLSLCSTDAIHIMNDPHLLKVWTFDRRIKKCIVIRDLDGETLINDAIAQADKKLGIIGKRLVLESDGTEVDDGIILKKFKNETLIVLQNNETWQPPDQPTSIPVEIILFSNQNQPLAPVDMNSHENVRQIEEVNNEEIPQVPNEAAVIQQPQHESGEQSQDGENVQPVDRNNDSGEAVIPVQCALQIRNISSWDDFKIFWEFFNPSLLEKLENGDREPSISTNV</sequence>